<reference evidence="7 8" key="1">
    <citation type="submission" date="2021-11" db="EMBL/GenBank/DDBJ databases">
        <title>Black yeast isolated from Biological Soil Crust.</title>
        <authorList>
            <person name="Kurbessoian T."/>
        </authorList>
    </citation>
    <scope>NUCLEOTIDE SEQUENCE [LARGE SCALE GENOMIC DNA]</scope>
    <source>
        <strain evidence="7 8">CCFEE 5522</strain>
    </source>
</reference>
<dbReference type="InterPro" id="IPR002937">
    <property type="entry name" value="Amino_oxidase"/>
</dbReference>
<dbReference type="AlphaFoldDB" id="A0AAV9JCE7"/>
<dbReference type="EC" id="1.4.3.-" evidence="4"/>
<keyword evidence="2 4" id="KW-0560">Oxidoreductase</keyword>
<dbReference type="EMBL" id="JAVFHQ010000040">
    <property type="protein sequence ID" value="KAK4542602.1"/>
    <property type="molecule type" value="Genomic_DNA"/>
</dbReference>
<feature type="binding site" evidence="3">
    <location>
        <begin position="89"/>
        <end position="90"/>
    </location>
    <ligand>
        <name>FAD</name>
        <dbReference type="ChEBI" id="CHEBI:57692"/>
    </ligand>
</feature>
<comment type="caution">
    <text evidence="7">The sequence shown here is derived from an EMBL/GenBank/DDBJ whole genome shotgun (WGS) entry which is preliminary data.</text>
</comment>
<feature type="binding site" evidence="3">
    <location>
        <position position="385"/>
    </location>
    <ligand>
        <name>substrate</name>
    </ligand>
</feature>
<sequence>MANSYHVASRICAKSKQPSNLGSGLGERRDALSLEGLTSSSERPLIAEAKAGIPGPERRQMVAVVGGGISGLRAAAVLQRHGVDVVVLEARNRLGGRIHTSRRADGTALDIGAAWMHETSQNNLVKLIRKLGIEYYYDDGLALYYTEQGRAGAQFKAKKICDEFADYMDWFYTKNPDAPDRAVSEFMEDFVSKHELLTEDDRAWAPQVIKEVELWIGTSVSQASAKHLSYFVTERNLYMKGGYDRIVDWTAATLNEVPGAVRLNHFVERVMWNNEGQNTVTFKNEHGHGSIDVDAVIVTIPLGALHRKLLAFEPPLPASIQTGLQQLSYAALGKVFFEFAEVFWSKDNDQFMYYPSPPQPPEDEAYGSSYSSSNASTPPDNILAYATVTINLWIMTGSKSLCVQIAEPLTQRIEAMDDKKAVYSFFKPLFNLLRTEPHRALPKLIGVETTKWTLDPLAGHGTYSADKVGDEPELLVDALEQHKRSRLQFAGEHCTITANGCVHGAFATGETAAKNLLKVFGVQYDGGDLVSLD</sequence>
<keyword evidence="4" id="KW-0285">Flavoprotein</keyword>
<dbReference type="InterPro" id="IPR001613">
    <property type="entry name" value="Flavin_amine_oxidase"/>
</dbReference>
<name>A0AAV9JCE7_9PEZI</name>
<feature type="domain" description="Amine oxidase" evidence="6">
    <location>
        <begin position="69"/>
        <end position="517"/>
    </location>
</feature>
<dbReference type="SUPFAM" id="SSF54373">
    <property type="entry name" value="FAD-linked reductases, C-terminal domain"/>
    <property type="match status" value="1"/>
</dbReference>
<gene>
    <name evidence="7" type="ORF">LTR36_006650</name>
</gene>
<dbReference type="PANTHER" id="PTHR10742">
    <property type="entry name" value="FLAVIN MONOAMINE OXIDASE"/>
    <property type="match status" value="1"/>
</dbReference>
<keyword evidence="8" id="KW-1185">Reference proteome</keyword>
<accession>A0AAV9JCE7</accession>
<dbReference type="Proteomes" id="UP001324427">
    <property type="component" value="Unassembled WGS sequence"/>
</dbReference>
<evidence type="ECO:0000313" key="8">
    <source>
        <dbReference type="Proteomes" id="UP001324427"/>
    </source>
</evidence>
<evidence type="ECO:0000256" key="5">
    <source>
        <dbReference type="SAM" id="MobiDB-lite"/>
    </source>
</evidence>
<dbReference type="Gene3D" id="3.90.660.10">
    <property type="match status" value="1"/>
</dbReference>
<protein>
    <recommendedName>
        <fullName evidence="4">Amine oxidase</fullName>
        <ecNumber evidence="4">1.4.3.-</ecNumber>
    </recommendedName>
</protein>
<evidence type="ECO:0000256" key="3">
    <source>
        <dbReference type="PIRSR" id="PIRSR601613-1"/>
    </source>
</evidence>
<feature type="binding site" evidence="3">
    <location>
        <position position="267"/>
    </location>
    <ligand>
        <name>FAD</name>
        <dbReference type="ChEBI" id="CHEBI:57692"/>
    </ligand>
</feature>
<evidence type="ECO:0000313" key="7">
    <source>
        <dbReference type="EMBL" id="KAK4542602.1"/>
    </source>
</evidence>
<dbReference type="SUPFAM" id="SSF51905">
    <property type="entry name" value="FAD/NAD(P)-binding domain"/>
    <property type="match status" value="1"/>
</dbReference>
<comment type="similarity">
    <text evidence="4">Belongs to the flavin monoamine oxidase family.</text>
</comment>
<keyword evidence="4" id="KW-0274">FAD</keyword>
<dbReference type="PANTHER" id="PTHR10742:SF410">
    <property type="entry name" value="LYSINE-SPECIFIC HISTONE DEMETHYLASE 2"/>
    <property type="match status" value="1"/>
</dbReference>
<evidence type="ECO:0000256" key="1">
    <source>
        <dbReference type="ARBA" id="ARBA00001974"/>
    </source>
</evidence>
<evidence type="ECO:0000256" key="2">
    <source>
        <dbReference type="ARBA" id="ARBA00023002"/>
    </source>
</evidence>
<dbReference type="GO" id="GO:0016491">
    <property type="term" value="F:oxidoreductase activity"/>
    <property type="evidence" value="ECO:0007669"/>
    <property type="project" value="UniProtKB-KW"/>
</dbReference>
<dbReference type="Gene3D" id="3.50.50.60">
    <property type="entry name" value="FAD/NAD(P)-binding domain"/>
    <property type="match status" value="1"/>
</dbReference>
<feature type="region of interest" description="Disordered" evidence="5">
    <location>
        <begin position="354"/>
        <end position="376"/>
    </location>
</feature>
<feature type="binding site" evidence="3">
    <location>
        <position position="70"/>
    </location>
    <ligand>
        <name>FAD</name>
        <dbReference type="ChEBI" id="CHEBI:57692"/>
    </ligand>
</feature>
<dbReference type="PRINTS" id="PR00757">
    <property type="entry name" value="AMINEOXDASEF"/>
</dbReference>
<dbReference type="InterPro" id="IPR036188">
    <property type="entry name" value="FAD/NAD-bd_sf"/>
</dbReference>
<proteinExistence type="inferred from homology"/>
<evidence type="ECO:0000256" key="4">
    <source>
        <dbReference type="RuleBase" id="RU362067"/>
    </source>
</evidence>
<dbReference type="InterPro" id="IPR050281">
    <property type="entry name" value="Flavin_monoamine_oxidase"/>
</dbReference>
<organism evidence="7 8">
    <name type="scientific">Oleoguttula mirabilis</name>
    <dbReference type="NCBI Taxonomy" id="1507867"/>
    <lineage>
        <taxon>Eukaryota</taxon>
        <taxon>Fungi</taxon>
        <taxon>Dikarya</taxon>
        <taxon>Ascomycota</taxon>
        <taxon>Pezizomycotina</taxon>
        <taxon>Dothideomycetes</taxon>
        <taxon>Dothideomycetidae</taxon>
        <taxon>Mycosphaerellales</taxon>
        <taxon>Teratosphaeriaceae</taxon>
        <taxon>Oleoguttula</taxon>
    </lineage>
</organism>
<comment type="cofactor">
    <cofactor evidence="1 4">
        <name>FAD</name>
        <dbReference type="ChEBI" id="CHEBI:57692"/>
    </cofactor>
</comment>
<feature type="compositionally biased region" description="Low complexity" evidence="5">
    <location>
        <begin position="366"/>
        <end position="376"/>
    </location>
</feature>
<dbReference type="Pfam" id="PF01593">
    <property type="entry name" value="Amino_oxidase"/>
    <property type="match status" value="1"/>
</dbReference>
<evidence type="ECO:0000259" key="6">
    <source>
        <dbReference type="Pfam" id="PF01593"/>
    </source>
</evidence>